<proteinExistence type="predicted"/>
<sequence length="156" mass="16425">MPAVHINTANIAGEVRSLVARVTSVRGSSGRARGVRIISGGIIAAIVIAVVVLIVAVIFGIFIFRRHKKQRARRQQEMQKYYGDNRSSIGTEAPSGPAPGQANFGNTSHGYGYGQGAGYGYAHTAQPGQAGYNAQNHGGVPPMAPAYTADHVTHTK</sequence>
<protein>
    <submittedName>
        <fullName evidence="3">Uncharacterized protein</fullName>
    </submittedName>
</protein>
<comment type="caution">
    <text evidence="3">The sequence shown here is derived from an EMBL/GenBank/DDBJ whole genome shotgun (WGS) entry which is preliminary data.</text>
</comment>
<gene>
    <name evidence="3" type="ORF">ColSpa_07700</name>
</gene>
<evidence type="ECO:0000313" key="4">
    <source>
        <dbReference type="Proteomes" id="UP001055115"/>
    </source>
</evidence>
<organism evidence="3 4">
    <name type="scientific">Colletotrichum spaethianum</name>
    <dbReference type="NCBI Taxonomy" id="700344"/>
    <lineage>
        <taxon>Eukaryota</taxon>
        <taxon>Fungi</taxon>
        <taxon>Dikarya</taxon>
        <taxon>Ascomycota</taxon>
        <taxon>Pezizomycotina</taxon>
        <taxon>Sordariomycetes</taxon>
        <taxon>Hypocreomycetidae</taxon>
        <taxon>Glomerellales</taxon>
        <taxon>Glomerellaceae</taxon>
        <taxon>Colletotrichum</taxon>
        <taxon>Colletotrichum spaethianum species complex</taxon>
    </lineage>
</organism>
<evidence type="ECO:0000313" key="3">
    <source>
        <dbReference type="EMBL" id="GKT47519.1"/>
    </source>
</evidence>
<name>A0AA37UI81_9PEZI</name>
<feature type="transmembrane region" description="Helical" evidence="2">
    <location>
        <begin position="37"/>
        <end position="64"/>
    </location>
</feature>
<dbReference type="Proteomes" id="UP001055115">
    <property type="component" value="Unassembled WGS sequence"/>
</dbReference>
<keyword evidence="2" id="KW-0472">Membrane</keyword>
<feature type="region of interest" description="Disordered" evidence="1">
    <location>
        <begin position="75"/>
        <end position="107"/>
    </location>
</feature>
<dbReference type="EMBL" id="BQXU01000019">
    <property type="protein sequence ID" value="GKT47519.1"/>
    <property type="molecule type" value="Genomic_DNA"/>
</dbReference>
<dbReference type="GeneID" id="73328502"/>
<dbReference type="AlphaFoldDB" id="A0AA37UI81"/>
<evidence type="ECO:0000256" key="2">
    <source>
        <dbReference type="SAM" id="Phobius"/>
    </source>
</evidence>
<evidence type="ECO:0000256" key="1">
    <source>
        <dbReference type="SAM" id="MobiDB-lite"/>
    </source>
</evidence>
<keyword evidence="4" id="KW-1185">Reference proteome</keyword>
<dbReference type="RefSeq" id="XP_049129869.1">
    <property type="nucleotide sequence ID" value="XM_049273912.1"/>
</dbReference>
<keyword evidence="2" id="KW-0812">Transmembrane</keyword>
<keyword evidence="2" id="KW-1133">Transmembrane helix</keyword>
<accession>A0AA37UI81</accession>
<reference evidence="3 4" key="1">
    <citation type="submission" date="2022-03" db="EMBL/GenBank/DDBJ databases">
        <title>Genome data of Colletotrichum spp.</title>
        <authorList>
            <person name="Utami Y.D."/>
            <person name="Hiruma K."/>
        </authorList>
    </citation>
    <scope>NUCLEOTIDE SEQUENCE [LARGE SCALE GENOMIC DNA]</scope>
    <source>
        <strain evidence="3 4">MAFF 239500</strain>
    </source>
</reference>